<dbReference type="PANTHER" id="PTHR46060">
    <property type="entry name" value="MARINER MOS1 TRANSPOSASE-LIKE PROTEIN"/>
    <property type="match status" value="1"/>
</dbReference>
<evidence type="ECO:0000313" key="1">
    <source>
        <dbReference type="EMBL" id="GBP49767.1"/>
    </source>
</evidence>
<gene>
    <name evidence="1" type="ORF">EVAR_81386_1</name>
</gene>
<accession>A0A4C1WI07</accession>
<keyword evidence="2" id="KW-1185">Reference proteome</keyword>
<dbReference type="Gene3D" id="3.30.420.10">
    <property type="entry name" value="Ribonuclease H-like superfamily/Ribonuclease H"/>
    <property type="match status" value="2"/>
</dbReference>
<proteinExistence type="predicted"/>
<reference evidence="1 2" key="1">
    <citation type="journal article" date="2019" name="Commun. Biol.">
        <title>The bagworm genome reveals a unique fibroin gene that provides high tensile strength.</title>
        <authorList>
            <person name="Kono N."/>
            <person name="Nakamura H."/>
            <person name="Ohtoshi R."/>
            <person name="Tomita M."/>
            <person name="Numata K."/>
            <person name="Arakawa K."/>
        </authorList>
    </citation>
    <scope>NUCLEOTIDE SEQUENCE [LARGE SCALE GENOMIC DNA]</scope>
</reference>
<organism evidence="1 2">
    <name type="scientific">Eumeta variegata</name>
    <name type="common">Bagworm moth</name>
    <name type="synonym">Eumeta japonica</name>
    <dbReference type="NCBI Taxonomy" id="151549"/>
    <lineage>
        <taxon>Eukaryota</taxon>
        <taxon>Metazoa</taxon>
        <taxon>Ecdysozoa</taxon>
        <taxon>Arthropoda</taxon>
        <taxon>Hexapoda</taxon>
        <taxon>Insecta</taxon>
        <taxon>Pterygota</taxon>
        <taxon>Neoptera</taxon>
        <taxon>Endopterygota</taxon>
        <taxon>Lepidoptera</taxon>
        <taxon>Glossata</taxon>
        <taxon>Ditrysia</taxon>
        <taxon>Tineoidea</taxon>
        <taxon>Psychidae</taxon>
        <taxon>Oiketicinae</taxon>
        <taxon>Eumeta</taxon>
    </lineage>
</organism>
<dbReference type="EMBL" id="BGZK01000552">
    <property type="protein sequence ID" value="GBP49767.1"/>
    <property type="molecule type" value="Genomic_DNA"/>
</dbReference>
<dbReference type="AlphaFoldDB" id="A0A4C1WI07"/>
<protein>
    <submittedName>
        <fullName evidence="1">Mariner Mos1 transposase</fullName>
    </submittedName>
</protein>
<dbReference type="OrthoDB" id="616263at2759"/>
<evidence type="ECO:0000313" key="2">
    <source>
        <dbReference type="Proteomes" id="UP000299102"/>
    </source>
</evidence>
<sequence>MVRPLLVKERAESGFKASRICDFDVENQHGRGREKVFEDAELEGFLHRIVTGDEKCVHYNNPKRRKSWGYPSHASTLTVKPNIHGSKDMLSIYGQDILGNIEMGSSTPSAVFSRHCSLFRSMAHGLADQHFWPYEEVKNWIDSWIASKDDQFFQRGIRTLPERWEKIVASDGQCFES</sequence>
<dbReference type="Proteomes" id="UP000299102">
    <property type="component" value="Unassembled WGS sequence"/>
</dbReference>
<dbReference type="PANTHER" id="PTHR46060:SF3">
    <property type="entry name" value="PROTEIN GVQW3"/>
    <property type="match status" value="1"/>
</dbReference>
<dbReference type="GO" id="GO:0003676">
    <property type="term" value="F:nucleic acid binding"/>
    <property type="evidence" value="ECO:0007669"/>
    <property type="project" value="InterPro"/>
</dbReference>
<dbReference type="InterPro" id="IPR052709">
    <property type="entry name" value="Transposase-MT_Hybrid"/>
</dbReference>
<comment type="caution">
    <text evidence="1">The sequence shown here is derived from an EMBL/GenBank/DDBJ whole genome shotgun (WGS) entry which is preliminary data.</text>
</comment>
<name>A0A4C1WI07_EUMVA</name>
<dbReference type="InterPro" id="IPR036397">
    <property type="entry name" value="RNaseH_sf"/>
</dbReference>